<organism evidence="2 3">
    <name type="scientific">Brassica rapa subsp. trilocularis</name>
    <dbReference type="NCBI Taxonomy" id="1813537"/>
    <lineage>
        <taxon>Eukaryota</taxon>
        <taxon>Viridiplantae</taxon>
        <taxon>Streptophyta</taxon>
        <taxon>Embryophyta</taxon>
        <taxon>Tracheophyta</taxon>
        <taxon>Spermatophyta</taxon>
        <taxon>Magnoliopsida</taxon>
        <taxon>eudicotyledons</taxon>
        <taxon>Gunneridae</taxon>
        <taxon>Pentapetalae</taxon>
        <taxon>rosids</taxon>
        <taxon>malvids</taxon>
        <taxon>Brassicales</taxon>
        <taxon>Brassicaceae</taxon>
        <taxon>Brassiceae</taxon>
        <taxon>Brassica</taxon>
    </lineage>
</organism>
<protein>
    <submittedName>
        <fullName evidence="2">Uncharacterized protein</fullName>
    </submittedName>
</protein>
<keyword evidence="3" id="KW-1185">Reference proteome</keyword>
<sequence length="124" mass="14062">MFMLVFSQICSNYLLVYVMFLILLDSEKKRLKNLVAKLLLSSAKLFSLRNYVSSKSLWTDWTWSMQARDAKPVPADESCQIPMAQQDVDGEIDSSDDGMPSPPLEAYTNRLRPFGVQFDAENGS</sequence>
<proteinExistence type="predicted"/>
<name>A0ABQ7NE46_BRACM</name>
<feature type="transmembrane region" description="Helical" evidence="1">
    <location>
        <begin position="6"/>
        <end position="24"/>
    </location>
</feature>
<gene>
    <name evidence="2" type="primary">A02g502100.1_BraROA</name>
    <name evidence="2" type="ORF">IGI04_005486</name>
</gene>
<keyword evidence="1" id="KW-1133">Transmembrane helix</keyword>
<dbReference type="EMBL" id="JADBGQ010000002">
    <property type="protein sequence ID" value="KAG5409167.1"/>
    <property type="molecule type" value="Genomic_DNA"/>
</dbReference>
<comment type="caution">
    <text evidence="2">The sequence shown here is derived from an EMBL/GenBank/DDBJ whole genome shotgun (WGS) entry which is preliminary data.</text>
</comment>
<keyword evidence="1" id="KW-0472">Membrane</keyword>
<dbReference type="Proteomes" id="UP000823674">
    <property type="component" value="Chromosome A02"/>
</dbReference>
<accession>A0ABQ7NE46</accession>
<evidence type="ECO:0000313" key="2">
    <source>
        <dbReference type="EMBL" id="KAG5409167.1"/>
    </source>
</evidence>
<evidence type="ECO:0000313" key="3">
    <source>
        <dbReference type="Proteomes" id="UP000823674"/>
    </source>
</evidence>
<reference evidence="2 3" key="1">
    <citation type="submission" date="2021-03" db="EMBL/GenBank/DDBJ databases">
        <authorList>
            <person name="King G.J."/>
            <person name="Bancroft I."/>
            <person name="Baten A."/>
            <person name="Bloomfield J."/>
            <person name="Borpatragohain P."/>
            <person name="He Z."/>
            <person name="Irish N."/>
            <person name="Irwin J."/>
            <person name="Liu K."/>
            <person name="Mauleon R.P."/>
            <person name="Moore J."/>
            <person name="Morris R."/>
            <person name="Ostergaard L."/>
            <person name="Wang B."/>
            <person name="Wells R."/>
        </authorList>
    </citation>
    <scope>NUCLEOTIDE SEQUENCE [LARGE SCALE GENOMIC DNA]</scope>
    <source>
        <strain evidence="2">R-o-18</strain>
        <tissue evidence="2">Leaf</tissue>
    </source>
</reference>
<keyword evidence="1" id="KW-0812">Transmembrane</keyword>
<evidence type="ECO:0000256" key="1">
    <source>
        <dbReference type="SAM" id="Phobius"/>
    </source>
</evidence>